<evidence type="ECO:0008006" key="2">
    <source>
        <dbReference type="Google" id="ProtNLM"/>
    </source>
</evidence>
<dbReference type="RefSeq" id="WP_304994786.1">
    <property type="nucleotide sequence ID" value="NZ_CP101717.1"/>
</dbReference>
<name>A0AB38YDU2_9GAMM</name>
<organism evidence="1">
    <name type="scientific">Salinispirillum sp. LH 10-3-1</name>
    <dbReference type="NCBI Taxonomy" id="2952525"/>
    <lineage>
        <taxon>Bacteria</taxon>
        <taxon>Pseudomonadati</taxon>
        <taxon>Pseudomonadota</taxon>
        <taxon>Gammaproteobacteria</taxon>
        <taxon>Oceanospirillales</taxon>
        <taxon>Saccharospirillaceae</taxon>
        <taxon>Salinispirillum</taxon>
    </lineage>
</organism>
<protein>
    <recommendedName>
        <fullName evidence="2">DUF3037 domain-containing protein</fullName>
    </recommendedName>
</protein>
<proteinExistence type="predicted"/>
<accession>A0AB38YDU2</accession>
<reference evidence="1" key="1">
    <citation type="submission" date="2022-07" db="EMBL/GenBank/DDBJ databases">
        <title>Complete genome sequence of Salinispirillum sp. LH10-3-1 capable of multiple carbohydrate inversion isolated from a soda lake.</title>
        <authorList>
            <person name="Liu J."/>
            <person name="Zhai Y."/>
            <person name="Zhang H."/>
            <person name="Yang H."/>
            <person name="Qu J."/>
            <person name="Li J."/>
        </authorList>
    </citation>
    <scope>NUCLEOTIDE SEQUENCE</scope>
    <source>
        <strain evidence="1">LH 10-3-1</strain>
    </source>
</reference>
<dbReference type="EMBL" id="CP101717">
    <property type="protein sequence ID" value="WLD57501.1"/>
    <property type="molecule type" value="Genomic_DNA"/>
</dbReference>
<dbReference type="AlphaFoldDB" id="A0AB38YDU2"/>
<evidence type="ECO:0000313" key="1">
    <source>
        <dbReference type="EMBL" id="WLD57501.1"/>
    </source>
</evidence>
<gene>
    <name evidence="1" type="ORF">NFC81_12380</name>
</gene>
<sequence length="261" mass="29855">MPHSMVWLPTEEIINKIPCTCIDGRTPGLRYSVAGGSLGLLLHTLARIEQEKNTPFTDAQISQYVDLFITDVAPLYLHTDQHALDLIYARMGIAPDTRLRDMTEAQQRSFIAFATQTDFQGCGHVKLMMTHEDYHVPLRLIQATLREFFQLFFARHERVLFDVLAGRHSEERVLLLDEQGSMEIERQSALYLEAPQGENQFFCHRPLKRALMARFQKALNATELPSLSSTNWEGLAKEHDQAAEKTLQHLAPHLPIDHIEL</sequence>